<organism evidence="2">
    <name type="scientific">Nothobranchius korthausae</name>
    <dbReference type="NCBI Taxonomy" id="1143690"/>
    <lineage>
        <taxon>Eukaryota</taxon>
        <taxon>Metazoa</taxon>
        <taxon>Chordata</taxon>
        <taxon>Craniata</taxon>
        <taxon>Vertebrata</taxon>
        <taxon>Euteleostomi</taxon>
        <taxon>Actinopterygii</taxon>
        <taxon>Neopterygii</taxon>
        <taxon>Teleostei</taxon>
        <taxon>Neoteleostei</taxon>
        <taxon>Acanthomorphata</taxon>
        <taxon>Ovalentaria</taxon>
        <taxon>Atherinomorphae</taxon>
        <taxon>Cyprinodontiformes</taxon>
        <taxon>Nothobranchiidae</taxon>
        <taxon>Nothobranchius</taxon>
    </lineage>
</organism>
<accession>A0A1A8F9M6</accession>
<evidence type="ECO:0000313" key="2">
    <source>
        <dbReference type="EMBL" id="SBQ55518.1"/>
    </source>
</evidence>
<feature type="non-terminal residue" evidence="2">
    <location>
        <position position="1"/>
    </location>
</feature>
<reference evidence="2" key="1">
    <citation type="submission" date="2016-05" db="EMBL/GenBank/DDBJ databases">
        <authorList>
            <person name="Lavstsen T."/>
            <person name="Jespersen J.S."/>
        </authorList>
    </citation>
    <scope>NUCLEOTIDE SEQUENCE</scope>
    <source>
        <tissue evidence="2">Brain</tissue>
    </source>
</reference>
<feature type="non-terminal residue" evidence="2">
    <location>
        <position position="79"/>
    </location>
</feature>
<dbReference type="EMBL" id="HAEB01008991">
    <property type="protein sequence ID" value="SBQ55518.1"/>
    <property type="molecule type" value="Transcribed_RNA"/>
</dbReference>
<evidence type="ECO:0000256" key="1">
    <source>
        <dbReference type="SAM" id="MobiDB-lite"/>
    </source>
</evidence>
<proteinExistence type="predicted"/>
<dbReference type="AlphaFoldDB" id="A0A1A8F9M6"/>
<gene>
    <name evidence="2" type="primary">CR392001.1</name>
</gene>
<sequence>SGTRRGCSELQVITCKLRSIQDLHTSRSLRRAGRITADRLTLDTVFLTLTHLAGVSDPVRPEPLPTRSNSSSVLLDSLL</sequence>
<reference evidence="2" key="2">
    <citation type="submission" date="2016-06" db="EMBL/GenBank/DDBJ databases">
        <title>The genome of a short-lived fish provides insights into sex chromosome evolution and the genetic control of aging.</title>
        <authorList>
            <person name="Reichwald K."/>
            <person name="Felder M."/>
            <person name="Petzold A."/>
            <person name="Koch P."/>
            <person name="Groth M."/>
            <person name="Platzer M."/>
        </authorList>
    </citation>
    <scope>NUCLEOTIDE SEQUENCE</scope>
    <source>
        <tissue evidence="2">Brain</tissue>
    </source>
</reference>
<protein>
    <submittedName>
        <fullName evidence="2">Uncharacterized protein</fullName>
    </submittedName>
</protein>
<name>A0A1A8F9M6_9TELE</name>
<feature type="region of interest" description="Disordered" evidence="1">
    <location>
        <begin position="57"/>
        <end position="79"/>
    </location>
</feature>
<feature type="compositionally biased region" description="Low complexity" evidence="1">
    <location>
        <begin position="68"/>
        <end position="79"/>
    </location>
</feature>